<accession>A0A410S4T2</accession>
<sequence>MTATGGIRRWMGPEVRVPGGGNFRTVIYYGPWQCSPHLMNYCRDKCAGEGLALQGCIWLADVKMDFVGDVVRAGSRFGMANCCCNYPTLSKAQNDTARAKWKSIRDGFRERWSEKFGEWPREAGGSPYPAHHIRDLKHGGNPTDWDNIIPYPKDIHETLLGLYNQCYAGQPPWTTAGGSYPYGE</sequence>
<dbReference type="AlphaFoldDB" id="A0A410S4T2"/>
<gene>
    <name evidence="1" type="ORF">EJ065_7628</name>
</gene>
<proteinExistence type="predicted"/>
<reference evidence="1 2" key="1">
    <citation type="submission" date="2018-12" db="EMBL/GenBank/DDBJ databases">
        <title>Complete Genome Sequence of the Corallopyronin A producing Myxobacterium Corallococcus coralloides B035.</title>
        <authorList>
            <person name="Bouhired S.M."/>
            <person name="Rupp O."/>
            <person name="Blom J."/>
            <person name="Schaeberle T.F."/>
            <person name="Kehraus S."/>
            <person name="Schiefer A."/>
            <person name="Pfarr K."/>
            <person name="Goesmann A."/>
            <person name="Hoerauf A."/>
            <person name="Koenig G.M."/>
        </authorList>
    </citation>
    <scope>NUCLEOTIDE SEQUENCE [LARGE SCALE GENOMIC DNA]</scope>
    <source>
        <strain evidence="1 2">B035</strain>
    </source>
</reference>
<dbReference type="EMBL" id="CP034669">
    <property type="protein sequence ID" value="QAT89143.1"/>
    <property type="molecule type" value="Genomic_DNA"/>
</dbReference>
<evidence type="ECO:0000313" key="2">
    <source>
        <dbReference type="Proteomes" id="UP000288758"/>
    </source>
</evidence>
<evidence type="ECO:0000313" key="1">
    <source>
        <dbReference type="EMBL" id="QAT89143.1"/>
    </source>
</evidence>
<organism evidence="1 2">
    <name type="scientific">Corallococcus coralloides</name>
    <name type="common">Myxococcus coralloides</name>
    <dbReference type="NCBI Taxonomy" id="184914"/>
    <lineage>
        <taxon>Bacteria</taxon>
        <taxon>Pseudomonadati</taxon>
        <taxon>Myxococcota</taxon>
        <taxon>Myxococcia</taxon>
        <taxon>Myxococcales</taxon>
        <taxon>Cystobacterineae</taxon>
        <taxon>Myxococcaceae</taxon>
        <taxon>Corallococcus</taxon>
    </lineage>
</organism>
<dbReference type="RefSeq" id="WP_240672639.1">
    <property type="nucleotide sequence ID" value="NZ_CP034669.1"/>
</dbReference>
<name>A0A410S4T2_CORCK</name>
<protein>
    <submittedName>
        <fullName evidence="1">Uncharacterized protein</fullName>
    </submittedName>
</protein>
<dbReference type="Proteomes" id="UP000288758">
    <property type="component" value="Chromosome"/>
</dbReference>